<feature type="transmembrane region" description="Helical" evidence="3">
    <location>
        <begin position="266"/>
        <end position="288"/>
    </location>
</feature>
<feature type="compositionally biased region" description="Basic and acidic residues" evidence="2">
    <location>
        <begin position="963"/>
        <end position="973"/>
    </location>
</feature>
<dbReference type="InterPro" id="IPR011990">
    <property type="entry name" value="TPR-like_helical_dom_sf"/>
</dbReference>
<feature type="transmembrane region" description="Helical" evidence="3">
    <location>
        <begin position="242"/>
        <end position="260"/>
    </location>
</feature>
<evidence type="ECO:0000313" key="5">
    <source>
        <dbReference type="EMBL" id="CAK9076696.1"/>
    </source>
</evidence>
<evidence type="ECO:0000256" key="1">
    <source>
        <dbReference type="ARBA" id="ARBA00010080"/>
    </source>
</evidence>
<keyword evidence="3" id="KW-0812">Transmembrane</keyword>
<evidence type="ECO:0000313" key="6">
    <source>
        <dbReference type="Proteomes" id="UP001642464"/>
    </source>
</evidence>
<comment type="similarity">
    <text evidence="1">Belongs to the CNOT10 family.</text>
</comment>
<dbReference type="PANTHER" id="PTHR12979">
    <property type="entry name" value="CCR4-NOT TRANSCRIPTION COMPLEX SUBUNIT 10"/>
    <property type="match status" value="1"/>
</dbReference>
<dbReference type="Pfam" id="PF10021">
    <property type="entry name" value="PARG_cat_microb"/>
    <property type="match status" value="1"/>
</dbReference>
<feature type="region of interest" description="Disordered" evidence="2">
    <location>
        <begin position="833"/>
        <end position="858"/>
    </location>
</feature>
<name>A0ABP0PLQ6_9DINO</name>
<dbReference type="InterPro" id="IPR012435">
    <property type="entry name" value="TMEM144"/>
</dbReference>
<accession>A0ABP0PLQ6</accession>
<dbReference type="InterPro" id="IPR012664">
    <property type="entry name" value="CHP02452"/>
</dbReference>
<gene>
    <name evidence="5" type="ORF">SCF082_LOCUS36928</name>
</gene>
<dbReference type="InterPro" id="IPR019261">
    <property type="entry name" value="PARG_cat_microbial"/>
</dbReference>
<protein>
    <submittedName>
        <fullName evidence="5">CCR4-NOT transcription complex subunit 10</fullName>
    </submittedName>
</protein>
<dbReference type="SUPFAM" id="SSF48452">
    <property type="entry name" value="TPR-like"/>
    <property type="match status" value="1"/>
</dbReference>
<feature type="transmembrane region" description="Helical" evidence="3">
    <location>
        <begin position="204"/>
        <end position="222"/>
    </location>
</feature>
<feature type="transmembrane region" description="Helical" evidence="3">
    <location>
        <begin position="300"/>
        <end position="319"/>
    </location>
</feature>
<feature type="compositionally biased region" description="Basic and acidic residues" evidence="2">
    <location>
        <begin position="835"/>
        <end position="844"/>
    </location>
</feature>
<dbReference type="SUPFAM" id="SSF103481">
    <property type="entry name" value="Multidrug resistance efflux transporter EmrE"/>
    <property type="match status" value="1"/>
</dbReference>
<sequence>MSSPGFYVCKEGLLSGVFFQLANVLATQSVKAFGMSNYFTTQKVTNLGGAFVVGVFGDRVGLPVKRPGDPLLALMGCLSVVLAMVPLAFTKVEVEELDATDYLQVKQNPGPSTSDKRPHMIPPQHCDMGGYFMLDDRSSEPTSPAPTPVFPRRRQDRSGKLGDWCKGLAWSLSAGLAFSFIYIPMLPWKHRMAEQHATFSSFDYFLSVSVGLFMASTAYMLLGGAMRKYQGKKLMKSVLRPALLNGMMWSVASMSQLYALAVMPYAVAYCLVCGGEVGVSLLWGIFVFNEASTPHNLRCTMLAFLGVLLGVTLVASARAKTQLKRALSAKCKDVRLRRLKQVLDLKILDRAEEQSRLLLNLAFAELHALGGQKGDQSQPTQETEPSEPSPAPTPPTDTQKKPQPLQGLVIDAESRGQAPQVEGGYGWIRKANAGTDREARRKISAATREVVKQQGYTLGNKVVQLNHVEEMIKGTKLLSPSVGAWPSSPTTGQLKTKLEVQNGTVLDVAVRAAQAGEHVIAVNAASAYHAGGGFLTGGRHALEEAMCVQSSLYDSLEFGIGLAEAAKVEAPSWSRPAKKKDGSSWVSHLPDDGVLLSPKVEVFRDGTNEGYTFRDTVTVLRGVVSVAMPNCNEKMSDSPVDANPDGEGYKKQLLQKWVAVLTAASSCQEATTLVVPDAGCGVFYNPPEAVGESLGKALQQFRGRFGRVVIAFPGGKAGETFAAAAAVYGMNAADMAACGGKQQLQRLQHARASEICVDFGLYISASQGDASTSGPELAFKSGNHQQCGKCLEQILGQKTGGADVKAAHNAAVNAYYNSSCSDPQDLLSKLSTQYDRAREQDKKDKGKRKKEEDEEDAMRDDDDLYVLRYNQALLCVQLRHYAQARHILEELFDNIEPIDDFLAIKICFLLLELCLLQREPEQGVPVLQVLEKPNAFHSLLKPERPSAKSLEAPQMDEEEEGEDGHLRDEDGEPKEDLEATVAEHVDIPKPEKQEIHGPLPSLVFGAFLTRHGRAPDTISPAEFKFNCFVYRLRIHIALRSMSAAKKDAKKAMELWEQLQGVPILWPHKLNEAEDMQEDPVRQVFTSHEKAKVHMLKAYLEYAKGNFRKALKLMSLCRFNFAAAGKPMEIGRAAHKDDDVEDHIPTDFHPAQDDACSPLFFNNMGCVHFMMHKPNLAAYYFSKALAKSIAPAQSKGAAGDPGRDVLLSARTGLDEPGFAATKHWLDKRSEITFNVGLQFLLTGRSAQASKCFEQCVPVFRNWPRLWIRIAECCIELRQSNKAGDKSKEAQPTGPASQTFQSWNRSKTAPGLVPSGSSLCDSLGPTALGSGISKLACGAQGFGILRRVLMMVDKMSMVGKMGGEDVERTGPAGAAPAPPGRSDDVVTDPLIAAAMCLKNVLILVEPTLRAADADGGSRQASGNSKPGPNDTAEIEANLLEDAALLKLSWISLCRLV</sequence>
<dbReference type="Gene3D" id="3.40.220.10">
    <property type="entry name" value="Leucine Aminopeptidase, subunit E, domain 1"/>
    <property type="match status" value="1"/>
</dbReference>
<comment type="caution">
    <text evidence="5">The sequence shown here is derived from an EMBL/GenBank/DDBJ whole genome shotgun (WGS) entry which is preliminary data.</text>
</comment>
<dbReference type="InterPro" id="IPR043472">
    <property type="entry name" value="Macro_dom-like"/>
</dbReference>
<feature type="compositionally biased region" description="Polar residues" evidence="2">
    <location>
        <begin position="1292"/>
        <end position="1305"/>
    </location>
</feature>
<dbReference type="NCBIfam" id="TIGR02452">
    <property type="entry name" value="TIGR02452 family protein"/>
    <property type="match status" value="1"/>
</dbReference>
<reference evidence="5 6" key="1">
    <citation type="submission" date="2024-02" db="EMBL/GenBank/DDBJ databases">
        <authorList>
            <person name="Chen Y."/>
            <person name="Shah S."/>
            <person name="Dougan E. K."/>
            <person name="Thang M."/>
            <person name="Chan C."/>
        </authorList>
    </citation>
    <scope>NUCLEOTIDE SEQUENCE [LARGE SCALE GENOMIC DNA]</scope>
</reference>
<feature type="region of interest" description="Disordered" evidence="2">
    <location>
        <begin position="1360"/>
        <end position="1380"/>
    </location>
</feature>
<feature type="transmembrane region" description="Helical" evidence="3">
    <location>
        <begin position="164"/>
        <end position="184"/>
    </location>
</feature>
<feature type="domain" description="Microbial-type PARG catalytic" evidence="4">
    <location>
        <begin position="446"/>
        <end position="605"/>
    </location>
</feature>
<dbReference type="InterPro" id="IPR037185">
    <property type="entry name" value="EmrE-like"/>
</dbReference>
<feature type="transmembrane region" description="Helical" evidence="3">
    <location>
        <begin position="71"/>
        <end position="89"/>
    </location>
</feature>
<evidence type="ECO:0000256" key="3">
    <source>
        <dbReference type="SAM" id="Phobius"/>
    </source>
</evidence>
<keyword evidence="3" id="KW-1133">Transmembrane helix</keyword>
<dbReference type="Proteomes" id="UP001642464">
    <property type="component" value="Unassembled WGS sequence"/>
</dbReference>
<proteinExistence type="inferred from homology"/>
<evidence type="ECO:0000259" key="4">
    <source>
        <dbReference type="Pfam" id="PF10021"/>
    </source>
</evidence>
<feature type="region of interest" description="Disordered" evidence="2">
    <location>
        <begin position="1280"/>
        <end position="1308"/>
    </location>
</feature>
<dbReference type="Pfam" id="PF07857">
    <property type="entry name" value="TMEM144"/>
    <property type="match status" value="1"/>
</dbReference>
<feature type="region of interest" description="Disordered" evidence="2">
    <location>
        <begin position="371"/>
        <end position="403"/>
    </location>
</feature>
<keyword evidence="3" id="KW-0472">Membrane</keyword>
<dbReference type="PANTHER" id="PTHR12979:SF5">
    <property type="entry name" value="CCR4-NOT TRANSCRIPTION COMPLEX SUBUNIT 10"/>
    <property type="match status" value="1"/>
</dbReference>
<evidence type="ECO:0000256" key="2">
    <source>
        <dbReference type="SAM" id="MobiDB-lite"/>
    </source>
</evidence>
<keyword evidence="6" id="KW-1185">Reference proteome</keyword>
<dbReference type="EMBL" id="CAXAMM010037113">
    <property type="protein sequence ID" value="CAK9076696.1"/>
    <property type="molecule type" value="Genomic_DNA"/>
</dbReference>
<organism evidence="5 6">
    <name type="scientific">Durusdinium trenchii</name>
    <dbReference type="NCBI Taxonomy" id="1381693"/>
    <lineage>
        <taxon>Eukaryota</taxon>
        <taxon>Sar</taxon>
        <taxon>Alveolata</taxon>
        <taxon>Dinophyceae</taxon>
        <taxon>Suessiales</taxon>
        <taxon>Symbiodiniaceae</taxon>
        <taxon>Durusdinium</taxon>
    </lineage>
</organism>
<dbReference type="Gene3D" id="1.25.40.10">
    <property type="entry name" value="Tetratricopeptide repeat domain"/>
    <property type="match status" value="1"/>
</dbReference>
<feature type="region of interest" description="Disordered" evidence="2">
    <location>
        <begin position="941"/>
        <end position="973"/>
    </location>
</feature>
<dbReference type="InterPro" id="IPR039740">
    <property type="entry name" value="CNOT10"/>
</dbReference>
<feature type="region of interest" description="Disordered" evidence="2">
    <location>
        <begin position="137"/>
        <end position="156"/>
    </location>
</feature>